<evidence type="ECO:0000313" key="3">
    <source>
        <dbReference type="Proteomes" id="UP000054359"/>
    </source>
</evidence>
<evidence type="ECO:0000313" key="2">
    <source>
        <dbReference type="EMBL" id="KFM57835.1"/>
    </source>
</evidence>
<feature type="non-terminal residue" evidence="2">
    <location>
        <position position="53"/>
    </location>
</feature>
<accession>A0A087SY96</accession>
<dbReference type="EMBL" id="KK112505">
    <property type="protein sequence ID" value="KFM57835.1"/>
    <property type="molecule type" value="Genomic_DNA"/>
</dbReference>
<organism evidence="2 3">
    <name type="scientific">Stegodyphus mimosarum</name>
    <name type="common">African social velvet spider</name>
    <dbReference type="NCBI Taxonomy" id="407821"/>
    <lineage>
        <taxon>Eukaryota</taxon>
        <taxon>Metazoa</taxon>
        <taxon>Ecdysozoa</taxon>
        <taxon>Arthropoda</taxon>
        <taxon>Chelicerata</taxon>
        <taxon>Arachnida</taxon>
        <taxon>Araneae</taxon>
        <taxon>Araneomorphae</taxon>
        <taxon>Entelegynae</taxon>
        <taxon>Eresoidea</taxon>
        <taxon>Eresidae</taxon>
        <taxon>Stegodyphus</taxon>
    </lineage>
</organism>
<feature type="compositionally biased region" description="Basic and acidic residues" evidence="1">
    <location>
        <begin position="1"/>
        <end position="28"/>
    </location>
</feature>
<gene>
    <name evidence="2" type="ORF">X975_26153</name>
</gene>
<dbReference type="AlphaFoldDB" id="A0A087SY96"/>
<keyword evidence="3" id="KW-1185">Reference proteome</keyword>
<evidence type="ECO:0000256" key="1">
    <source>
        <dbReference type="SAM" id="MobiDB-lite"/>
    </source>
</evidence>
<proteinExistence type="predicted"/>
<sequence>MTKNEKIKVKWKEAEKKKKREKEKEKKSSLIGKGNKCQVKSLQRKVTFSPSGV</sequence>
<reference evidence="2 3" key="1">
    <citation type="submission" date="2013-11" db="EMBL/GenBank/DDBJ databases">
        <title>Genome sequencing of Stegodyphus mimosarum.</title>
        <authorList>
            <person name="Bechsgaard J."/>
        </authorList>
    </citation>
    <scope>NUCLEOTIDE SEQUENCE [LARGE SCALE GENOMIC DNA]</scope>
</reference>
<protein>
    <submittedName>
        <fullName evidence="2">Uncharacterized protein</fullName>
    </submittedName>
</protein>
<dbReference type="Proteomes" id="UP000054359">
    <property type="component" value="Unassembled WGS sequence"/>
</dbReference>
<feature type="region of interest" description="Disordered" evidence="1">
    <location>
        <begin position="1"/>
        <end position="36"/>
    </location>
</feature>
<name>A0A087SY96_STEMI</name>